<sequence>MTILIAGGGIAGLSLGLTLHQIGVPFRIFEATQEIRPMGVGINLQPNAVRELFEMGLEHELDAIGVRTKQYGFYSKLGKTIWEEPRGTWAGYTWPQYSVHRGELQMMLYRALVDRAGPDCIETGARAVGFSGAPTLMLEGGRAETGSLIVAADGIHSALRAQMYPDEGEPIWNGRVLWRATTQAPEFRGGAAMVMIGHDDLRIVAYPISAPDAGSGMATINWIAEKRFPLDAAWKKEDWNRPADITDFLPDFQDWRFDWVDVPALIKGAQVVYEYPMVDRDPLPKWTQGTVTLMGDAAHPTYPIGSNGASQAIVDARVIGACLLEHGVTAQALGAYEAQVRPVTTGVGLANRAGGGPDAVLQRVEDLCGGDFDEIDDVIPVADLAAHSEKYKTTAGFSIEALNAKPRVIPESARVGGSTPAPERS</sequence>
<dbReference type="Proteomes" id="UP000244898">
    <property type="component" value="Unassembled WGS sequence"/>
</dbReference>
<evidence type="ECO:0000256" key="2">
    <source>
        <dbReference type="ARBA" id="ARBA00023033"/>
    </source>
</evidence>
<evidence type="ECO:0000256" key="1">
    <source>
        <dbReference type="ARBA" id="ARBA00023002"/>
    </source>
</evidence>
<keyword evidence="2 4" id="KW-0503">Monooxygenase</keyword>
<dbReference type="SUPFAM" id="SSF51905">
    <property type="entry name" value="FAD/NAD(P)-binding domain"/>
    <property type="match status" value="1"/>
</dbReference>
<dbReference type="InterPro" id="IPR036188">
    <property type="entry name" value="FAD/NAD-bd_sf"/>
</dbReference>
<organism evidence="4 5">
    <name type="scientific">Falsiruegeria mediterranea M17</name>
    <dbReference type="NCBI Taxonomy" id="1200281"/>
    <lineage>
        <taxon>Bacteria</taxon>
        <taxon>Pseudomonadati</taxon>
        <taxon>Pseudomonadota</taxon>
        <taxon>Alphaproteobacteria</taxon>
        <taxon>Rhodobacterales</taxon>
        <taxon>Roseobacteraceae</taxon>
        <taxon>Falsiruegeria</taxon>
    </lineage>
</organism>
<keyword evidence="1 4" id="KW-0560">Oxidoreductase</keyword>
<dbReference type="Gene3D" id="3.30.9.30">
    <property type="match status" value="1"/>
</dbReference>
<dbReference type="GO" id="GO:0043731">
    <property type="term" value="F:6-hydroxynicotinate 3-monooxygenase activity"/>
    <property type="evidence" value="ECO:0007669"/>
    <property type="project" value="UniProtKB-EC"/>
</dbReference>
<feature type="domain" description="FAD-binding" evidence="3">
    <location>
        <begin position="2"/>
        <end position="345"/>
    </location>
</feature>
<evidence type="ECO:0000313" key="5">
    <source>
        <dbReference type="Proteomes" id="UP000244898"/>
    </source>
</evidence>
<dbReference type="PANTHER" id="PTHR13789">
    <property type="entry name" value="MONOOXYGENASE"/>
    <property type="match status" value="1"/>
</dbReference>
<proteinExistence type="predicted"/>
<evidence type="ECO:0000313" key="4">
    <source>
        <dbReference type="EMBL" id="SPJ26852.1"/>
    </source>
</evidence>
<dbReference type="EMBL" id="ONZG01000001">
    <property type="protein sequence ID" value="SPJ26852.1"/>
    <property type="molecule type" value="Genomic_DNA"/>
</dbReference>
<dbReference type="NCBIfam" id="NF005720">
    <property type="entry name" value="PRK07538.1"/>
    <property type="match status" value="1"/>
</dbReference>
<protein>
    <submittedName>
        <fullName evidence="4">6-hydroxynicotinate 3-monooxygenase</fullName>
        <ecNumber evidence="4">1.14.13.114</ecNumber>
    </submittedName>
</protein>
<dbReference type="Gene3D" id="3.50.50.60">
    <property type="entry name" value="FAD/NAD(P)-binding domain"/>
    <property type="match status" value="1"/>
</dbReference>
<dbReference type="EC" id="1.14.13.114" evidence="4"/>
<dbReference type="SUPFAM" id="SSF54373">
    <property type="entry name" value="FAD-linked reductases, C-terminal domain"/>
    <property type="match status" value="1"/>
</dbReference>
<name>A0A2R8C357_9RHOB</name>
<dbReference type="AlphaFoldDB" id="A0A2R8C357"/>
<keyword evidence="5" id="KW-1185">Reference proteome</keyword>
<accession>A0A2R8C357</accession>
<gene>
    <name evidence="4" type="ORF">TRM7615_00321</name>
</gene>
<reference evidence="5" key="1">
    <citation type="submission" date="2018-03" db="EMBL/GenBank/DDBJ databases">
        <authorList>
            <person name="Rodrigo-Torres L."/>
            <person name="Arahal R. D."/>
            <person name="Lucena T."/>
        </authorList>
    </citation>
    <scope>NUCLEOTIDE SEQUENCE [LARGE SCALE GENOMIC DNA]</scope>
    <source>
        <strain evidence="5">CECT 7615</strain>
    </source>
</reference>
<dbReference type="GO" id="GO:0071949">
    <property type="term" value="F:FAD binding"/>
    <property type="evidence" value="ECO:0007669"/>
    <property type="project" value="InterPro"/>
</dbReference>
<dbReference type="InterPro" id="IPR002938">
    <property type="entry name" value="FAD-bd"/>
</dbReference>
<dbReference type="RefSeq" id="WP_108785159.1">
    <property type="nucleotide sequence ID" value="NZ_ONZG01000001.1"/>
</dbReference>
<dbReference type="PANTHER" id="PTHR13789:SF268">
    <property type="entry name" value="5-METHYLPHENAZINE-1-CARBOXYLATE 1-MONOOXYGENASE"/>
    <property type="match status" value="1"/>
</dbReference>
<dbReference type="PRINTS" id="PR00420">
    <property type="entry name" value="RNGMNOXGNASE"/>
</dbReference>
<dbReference type="InterPro" id="IPR050493">
    <property type="entry name" value="FAD-dep_Monooxygenase_BioMet"/>
</dbReference>
<evidence type="ECO:0000259" key="3">
    <source>
        <dbReference type="Pfam" id="PF01494"/>
    </source>
</evidence>
<dbReference type="OrthoDB" id="4230779at2"/>
<dbReference type="Pfam" id="PF01494">
    <property type="entry name" value="FAD_binding_3"/>
    <property type="match status" value="1"/>
</dbReference>